<evidence type="ECO:0000256" key="3">
    <source>
        <dbReference type="ARBA" id="ARBA00023157"/>
    </source>
</evidence>
<evidence type="ECO:0000256" key="4">
    <source>
        <dbReference type="PROSITE-ProRule" id="PRU00276"/>
    </source>
</evidence>
<dbReference type="PANTHER" id="PTHR11905:SF239">
    <property type="entry name" value="A DISINTEGRIN AND METALLOPEPTIDASE DOMAIN 26B-RELATED"/>
    <property type="match status" value="1"/>
</dbReference>
<sequence>MILQFWMRIMLFPSTWYPTEHAKYNSSPEVVIPVRVTDTWTHDSSLGWLSYGLCFEGERHIITPFVKNDCYYHGYVDRDPESMVIINTCLGSLQGILEINGTAYEIVPKSSTSTFEHLTYRMDNEESESFPMRCGQYLWTHHKYIEYYVVIDNKQYVHRNHNTTACVHDILQMVNGINSYYLQIDIEVILTTLQVWSKQNHVDNKNIGNQIRHDIIHLFPRQGYGMYLGLANVGTVCRAKNCAVNSFMSDSMADMAFIIAHEMGHNLGMLHDDSTCTCGRKSCIMTPAKSNSNKFSNCSYEELYKTITRRTCLYNIPDDVVRTNLTWCGNNMVEEGEQCDCGSSESCERDSCCSDGCVFKPGADCAFGLVVKAASSYQQAHYKYIRCNSSDVLCGRIQCENVMELPHGRQHETVHWTHFNNATCWTVDYHFGIPIADIGAVSDGTPCGPGHMCIDRKCVHKSVLLSNCSSFQCNMKGVCNNKHHCHCDVKWEPPDCLKRGFGGSIDSGPPPQRLTNSN</sequence>
<dbReference type="Pfam" id="PF08516">
    <property type="entry name" value="ADAM_CR"/>
    <property type="match status" value="1"/>
</dbReference>
<feature type="binding site" evidence="4">
    <location>
        <position position="265"/>
    </location>
    <ligand>
        <name>Zn(2+)</name>
        <dbReference type="ChEBI" id="CHEBI:29105"/>
        <note>catalytic</note>
    </ligand>
</feature>
<feature type="non-terminal residue" evidence="8">
    <location>
        <position position="518"/>
    </location>
</feature>
<dbReference type="PROSITE" id="PS50214">
    <property type="entry name" value="DISINTEGRIN_2"/>
    <property type="match status" value="1"/>
</dbReference>
<keyword evidence="2" id="KW-0812">Transmembrane</keyword>
<evidence type="ECO:0000256" key="1">
    <source>
        <dbReference type="ARBA" id="ARBA00004167"/>
    </source>
</evidence>
<dbReference type="AlphaFoldDB" id="A0AAW0GUC6"/>
<feature type="active site" evidence="4">
    <location>
        <position position="262"/>
    </location>
</feature>
<dbReference type="EMBL" id="JBBHLL010003244">
    <property type="protein sequence ID" value="KAK7795139.1"/>
    <property type="molecule type" value="Genomic_DNA"/>
</dbReference>
<feature type="domain" description="Disintegrin" evidence="6">
    <location>
        <begin position="325"/>
        <end position="369"/>
    </location>
</feature>
<dbReference type="Gene3D" id="3.40.390.10">
    <property type="entry name" value="Collagenase (Catalytic Domain)"/>
    <property type="match status" value="1"/>
</dbReference>
<comment type="subcellular location">
    <subcellularLocation>
        <location evidence="1">Membrane</location>
        <topology evidence="1">Single-pass membrane protein</topology>
    </subcellularLocation>
</comment>
<feature type="binding site" evidence="4">
    <location>
        <position position="271"/>
    </location>
    <ligand>
        <name>Zn(2+)</name>
        <dbReference type="ChEBI" id="CHEBI:29105"/>
        <note>catalytic</note>
    </ligand>
</feature>
<proteinExistence type="predicted"/>
<feature type="signal peptide" evidence="5">
    <location>
        <begin position="1"/>
        <end position="22"/>
    </location>
</feature>
<dbReference type="Gene3D" id="4.10.70.10">
    <property type="entry name" value="Disintegrin domain"/>
    <property type="match status" value="1"/>
</dbReference>
<dbReference type="SUPFAM" id="SSF55486">
    <property type="entry name" value="Metalloproteases ('zincins'), catalytic domain"/>
    <property type="match status" value="1"/>
</dbReference>
<accession>A0AAW0GUC6</accession>
<dbReference type="PROSITE" id="PS50215">
    <property type="entry name" value="ADAM_MEPRO"/>
    <property type="match status" value="1"/>
</dbReference>
<evidence type="ECO:0000313" key="8">
    <source>
        <dbReference type="EMBL" id="KAK7795139.1"/>
    </source>
</evidence>
<dbReference type="SMART" id="SM00050">
    <property type="entry name" value="DISIN"/>
    <property type="match status" value="1"/>
</dbReference>
<keyword evidence="4" id="KW-0479">Metal-binding</keyword>
<dbReference type="InterPro" id="IPR006586">
    <property type="entry name" value="ADAM_Cys-rich"/>
</dbReference>
<dbReference type="InterPro" id="IPR024079">
    <property type="entry name" value="MetalloPept_cat_dom_sf"/>
</dbReference>
<evidence type="ECO:0000259" key="7">
    <source>
        <dbReference type="PROSITE" id="PS50215"/>
    </source>
</evidence>
<keyword evidence="3 4" id="KW-1015">Disulfide bond</keyword>
<dbReference type="InterPro" id="IPR001762">
    <property type="entry name" value="Disintegrin_dom"/>
</dbReference>
<keyword evidence="4" id="KW-0862">Zinc</keyword>
<feature type="domain" description="Peptidase M12B" evidence="7">
    <location>
        <begin position="143"/>
        <end position="317"/>
    </location>
</feature>
<reference evidence="8 9" key="1">
    <citation type="journal article" date="2023" name="bioRxiv">
        <title>Conserved and derived expression patterns and positive selection on dental genes reveal complex evolutionary context of ever-growing rodent molars.</title>
        <authorList>
            <person name="Calamari Z.T."/>
            <person name="Song A."/>
            <person name="Cohen E."/>
            <person name="Akter M."/>
            <person name="Roy R.D."/>
            <person name="Hallikas O."/>
            <person name="Christensen M.M."/>
            <person name="Li P."/>
            <person name="Marangoni P."/>
            <person name="Jernvall J."/>
            <person name="Klein O.D."/>
        </authorList>
    </citation>
    <scope>NUCLEOTIDE SEQUENCE [LARGE SCALE GENOMIC DNA]</scope>
    <source>
        <strain evidence="8">V071</strain>
    </source>
</reference>
<evidence type="ECO:0000313" key="9">
    <source>
        <dbReference type="Proteomes" id="UP001488838"/>
    </source>
</evidence>
<name>A0AAW0GUC6_MYOGA</name>
<keyword evidence="2" id="KW-0472">Membrane</keyword>
<dbReference type="PANTHER" id="PTHR11905">
    <property type="entry name" value="ADAM A DISINTEGRIN AND METALLOPROTEASE DOMAIN"/>
    <property type="match status" value="1"/>
</dbReference>
<dbReference type="GO" id="GO:0006508">
    <property type="term" value="P:proteolysis"/>
    <property type="evidence" value="ECO:0007669"/>
    <property type="project" value="InterPro"/>
</dbReference>
<dbReference type="InterPro" id="IPR001590">
    <property type="entry name" value="Peptidase_M12B"/>
</dbReference>
<dbReference type="GO" id="GO:0009897">
    <property type="term" value="C:external side of plasma membrane"/>
    <property type="evidence" value="ECO:0007669"/>
    <property type="project" value="TreeGrafter"/>
</dbReference>
<keyword evidence="9" id="KW-1185">Reference proteome</keyword>
<dbReference type="InterPro" id="IPR034027">
    <property type="entry name" value="Reprolysin_adamalysin"/>
</dbReference>
<dbReference type="SMART" id="SM00608">
    <property type="entry name" value="ACR"/>
    <property type="match status" value="1"/>
</dbReference>
<evidence type="ECO:0000259" key="6">
    <source>
        <dbReference type="PROSITE" id="PS50214"/>
    </source>
</evidence>
<comment type="caution">
    <text evidence="8">The sequence shown here is derived from an EMBL/GenBank/DDBJ whole genome shotgun (WGS) entry which is preliminary data.</text>
</comment>
<dbReference type="CDD" id="cd04269">
    <property type="entry name" value="ZnMc_adamalysin_II_like"/>
    <property type="match status" value="1"/>
</dbReference>
<organism evidence="8 9">
    <name type="scientific">Myodes glareolus</name>
    <name type="common">Bank vole</name>
    <name type="synonym">Clethrionomys glareolus</name>
    <dbReference type="NCBI Taxonomy" id="447135"/>
    <lineage>
        <taxon>Eukaryota</taxon>
        <taxon>Metazoa</taxon>
        <taxon>Chordata</taxon>
        <taxon>Craniata</taxon>
        <taxon>Vertebrata</taxon>
        <taxon>Euteleostomi</taxon>
        <taxon>Mammalia</taxon>
        <taxon>Eutheria</taxon>
        <taxon>Euarchontoglires</taxon>
        <taxon>Glires</taxon>
        <taxon>Rodentia</taxon>
        <taxon>Myomorpha</taxon>
        <taxon>Muroidea</taxon>
        <taxon>Cricetidae</taxon>
        <taxon>Arvicolinae</taxon>
        <taxon>Myodes</taxon>
    </lineage>
</organism>
<feature type="disulfide bond" evidence="4">
    <location>
        <begin position="278"/>
        <end position="283"/>
    </location>
</feature>
<keyword evidence="5" id="KW-0732">Signal</keyword>
<dbReference type="Proteomes" id="UP001488838">
    <property type="component" value="Unassembled WGS sequence"/>
</dbReference>
<feature type="binding site" evidence="4">
    <location>
        <position position="261"/>
    </location>
    <ligand>
        <name>Zn(2+)</name>
        <dbReference type="ChEBI" id="CHEBI:29105"/>
        <note>catalytic</note>
    </ligand>
</feature>
<dbReference type="Pfam" id="PF01421">
    <property type="entry name" value="Reprolysin"/>
    <property type="match status" value="2"/>
</dbReference>
<feature type="chain" id="PRO_5043508372" evidence="5">
    <location>
        <begin position="23"/>
        <end position="518"/>
    </location>
</feature>
<evidence type="ECO:0000256" key="2">
    <source>
        <dbReference type="ARBA" id="ARBA00022692"/>
    </source>
</evidence>
<protein>
    <submittedName>
        <fullName evidence="8">Uncharacterized protein</fullName>
    </submittedName>
</protein>
<dbReference type="GO" id="GO:0046872">
    <property type="term" value="F:metal ion binding"/>
    <property type="evidence" value="ECO:0007669"/>
    <property type="project" value="UniProtKB-KW"/>
</dbReference>
<gene>
    <name evidence="8" type="ORF">U0070_017464</name>
</gene>
<evidence type="ECO:0000256" key="5">
    <source>
        <dbReference type="SAM" id="SignalP"/>
    </source>
</evidence>
<dbReference type="GO" id="GO:0008584">
    <property type="term" value="P:male gonad development"/>
    <property type="evidence" value="ECO:0007669"/>
    <property type="project" value="TreeGrafter"/>
</dbReference>
<dbReference type="GO" id="GO:0004222">
    <property type="term" value="F:metalloendopeptidase activity"/>
    <property type="evidence" value="ECO:0007669"/>
    <property type="project" value="InterPro"/>
</dbReference>
<dbReference type="GO" id="GO:1990913">
    <property type="term" value="C:sperm head plasma membrane"/>
    <property type="evidence" value="ECO:0007669"/>
    <property type="project" value="TreeGrafter"/>
</dbReference>
<dbReference type="InterPro" id="IPR036436">
    <property type="entry name" value="Disintegrin_dom_sf"/>
</dbReference>
<comment type="caution">
    <text evidence="4">Lacks conserved residue(s) required for the propagation of feature annotation.</text>
</comment>